<protein>
    <submittedName>
        <fullName evidence="6">Tfp pilus assembly protein PilF</fullName>
    </submittedName>
</protein>
<evidence type="ECO:0000256" key="5">
    <source>
        <dbReference type="SAM" id="Phobius"/>
    </source>
</evidence>
<dbReference type="SUPFAM" id="SSF56112">
    <property type="entry name" value="Protein kinase-like (PK-like)"/>
    <property type="match status" value="1"/>
</dbReference>
<feature type="repeat" description="TPR" evidence="3">
    <location>
        <begin position="611"/>
        <end position="644"/>
    </location>
</feature>
<organism evidence="6 7">
    <name type="scientific">Kroppenstedtia eburnea</name>
    <dbReference type="NCBI Taxonomy" id="714067"/>
    <lineage>
        <taxon>Bacteria</taxon>
        <taxon>Bacillati</taxon>
        <taxon>Bacillota</taxon>
        <taxon>Bacilli</taxon>
        <taxon>Bacillales</taxon>
        <taxon>Thermoactinomycetaceae</taxon>
        <taxon>Kroppenstedtia</taxon>
    </lineage>
</organism>
<dbReference type="EMBL" id="FTOD01000008">
    <property type="protein sequence ID" value="SIS94152.1"/>
    <property type="molecule type" value="Genomic_DNA"/>
</dbReference>
<sequence length="655" mass="73576">MNKKRQGEWIRDTYQVLQSFPFVQGVLYYVEIPSRGRGELLPETAFVHAMEQRGLEREPSFQRLLQRDSRAFSPLKDAFVEEGIFYQVFSPLDGTLLAYQMLGSELLPLGEVAGMLKRIADQLLRLRQSGEFTIVHPQNILLTPDGVRFLYGGPSGLIPGPAYSLWPDGTDEPDETREVYLWGALAYTLFTGVVPNPGEMEPLHRYRKEVPVEWERLILNSLRADPAWRPRLAEIREGLERVPALTQHGTPAVKDNSAREVASDLFSGVLLRTAEQPGPHREEKVRPEGSEGEEAAKGIQPQPLQKTEVEPSPRAIPKRKSLLFTGIGAVVIGLVAGVYLLFSGGLWGDDAEDAARYYGESVRLFREKQMDEAITRAQLAVEADPAEKEYLLHLANLHAEKKDYKKATQVLAEGVKNVPDPGVYDALAMYALDSGDLKQAESAVQKALSSDRENPLFHYHEGKIHGAKGDDVAAVRSFRTAVRLNPKEGSYHYILASYLLKLKKTEDAVKHGQEAAKLKPDNATVWYKLGQAHLAERERIAKKTGLKEKERESLMADTVKEATQAFNQVIKLKPEHAATHYYLSIARYYAGDFEASLKSARESVRISPKTAVYHFQHGVVLQRLNKREEAAKSYRKAQELDPGDIRYKEALDQIK</sequence>
<keyword evidence="2 3" id="KW-0802">TPR repeat</keyword>
<keyword evidence="5" id="KW-0472">Membrane</keyword>
<evidence type="ECO:0000313" key="7">
    <source>
        <dbReference type="Proteomes" id="UP000186795"/>
    </source>
</evidence>
<keyword evidence="5" id="KW-1133">Transmembrane helix</keyword>
<evidence type="ECO:0000256" key="3">
    <source>
        <dbReference type="PROSITE-ProRule" id="PRU00339"/>
    </source>
</evidence>
<evidence type="ECO:0000256" key="4">
    <source>
        <dbReference type="SAM" id="MobiDB-lite"/>
    </source>
</evidence>
<evidence type="ECO:0000256" key="2">
    <source>
        <dbReference type="ARBA" id="ARBA00022803"/>
    </source>
</evidence>
<name>A0A1N7N736_9BACL</name>
<accession>A0A1N7N736</accession>
<feature type="region of interest" description="Disordered" evidence="4">
    <location>
        <begin position="272"/>
        <end position="313"/>
    </location>
</feature>
<dbReference type="PANTHER" id="PTHR44943:SF8">
    <property type="entry name" value="TPR REPEAT-CONTAINING PROTEIN MJ0263"/>
    <property type="match status" value="1"/>
</dbReference>
<dbReference type="SMART" id="SM00028">
    <property type="entry name" value="TPR"/>
    <property type="match status" value="5"/>
</dbReference>
<dbReference type="Gene3D" id="1.25.40.10">
    <property type="entry name" value="Tetratricopeptide repeat domain"/>
    <property type="match status" value="3"/>
</dbReference>
<dbReference type="InterPro" id="IPR019734">
    <property type="entry name" value="TPR_rpt"/>
</dbReference>
<dbReference type="InterPro" id="IPR051685">
    <property type="entry name" value="Ycf3/AcsC/BcsC/TPR_MFPF"/>
</dbReference>
<dbReference type="RefSeq" id="WP_076525448.1">
    <property type="nucleotide sequence ID" value="NZ_CP048103.1"/>
</dbReference>
<feature type="transmembrane region" description="Helical" evidence="5">
    <location>
        <begin position="322"/>
        <end position="342"/>
    </location>
</feature>
<keyword evidence="1" id="KW-0677">Repeat</keyword>
<keyword evidence="7" id="KW-1185">Reference proteome</keyword>
<evidence type="ECO:0000256" key="1">
    <source>
        <dbReference type="ARBA" id="ARBA00022737"/>
    </source>
</evidence>
<dbReference type="PANTHER" id="PTHR44943">
    <property type="entry name" value="CELLULOSE SYNTHASE OPERON PROTEIN C"/>
    <property type="match status" value="1"/>
</dbReference>
<evidence type="ECO:0000313" key="6">
    <source>
        <dbReference type="EMBL" id="SIS94152.1"/>
    </source>
</evidence>
<dbReference type="PROSITE" id="PS50005">
    <property type="entry name" value="TPR"/>
    <property type="match status" value="2"/>
</dbReference>
<dbReference type="InterPro" id="IPR011009">
    <property type="entry name" value="Kinase-like_dom_sf"/>
</dbReference>
<feature type="repeat" description="TPR" evidence="3">
    <location>
        <begin position="455"/>
        <end position="488"/>
    </location>
</feature>
<gene>
    <name evidence="6" type="ORF">SAMN05421790_10815</name>
</gene>
<dbReference type="Proteomes" id="UP000186795">
    <property type="component" value="Unassembled WGS sequence"/>
</dbReference>
<proteinExistence type="predicted"/>
<dbReference type="Pfam" id="PF13414">
    <property type="entry name" value="TPR_11"/>
    <property type="match status" value="1"/>
</dbReference>
<dbReference type="AlphaFoldDB" id="A0A1N7N736"/>
<dbReference type="InterPro" id="IPR011990">
    <property type="entry name" value="TPR-like_helical_dom_sf"/>
</dbReference>
<dbReference type="Gene3D" id="1.10.510.10">
    <property type="entry name" value="Transferase(Phosphotransferase) domain 1"/>
    <property type="match status" value="1"/>
</dbReference>
<keyword evidence="5" id="KW-0812">Transmembrane</keyword>
<reference evidence="7" key="1">
    <citation type="submission" date="2017-01" db="EMBL/GenBank/DDBJ databases">
        <authorList>
            <person name="Varghese N."/>
            <person name="Submissions S."/>
        </authorList>
    </citation>
    <scope>NUCLEOTIDE SEQUENCE [LARGE SCALE GENOMIC DNA]</scope>
    <source>
        <strain evidence="7">DSM 45196</strain>
    </source>
</reference>
<feature type="compositionally biased region" description="Basic and acidic residues" evidence="4">
    <location>
        <begin position="278"/>
        <end position="289"/>
    </location>
</feature>
<dbReference type="Pfam" id="PF13181">
    <property type="entry name" value="TPR_8"/>
    <property type="match status" value="1"/>
</dbReference>
<dbReference type="Pfam" id="PF14559">
    <property type="entry name" value="TPR_19"/>
    <property type="match status" value="1"/>
</dbReference>
<dbReference type="SUPFAM" id="SSF48452">
    <property type="entry name" value="TPR-like"/>
    <property type="match status" value="2"/>
</dbReference>
<dbReference type="OrthoDB" id="2986993at2"/>